<dbReference type="InterPro" id="IPR013087">
    <property type="entry name" value="Znf_C2H2_type"/>
</dbReference>
<dbReference type="GO" id="GO:0009740">
    <property type="term" value="P:gibberellic acid mediated signaling pathway"/>
    <property type="evidence" value="ECO:0007669"/>
    <property type="project" value="TreeGrafter"/>
</dbReference>
<dbReference type="PROSITE" id="PS50157">
    <property type="entry name" value="ZINC_FINGER_C2H2_2"/>
    <property type="match status" value="1"/>
</dbReference>
<evidence type="ECO:0000313" key="3">
    <source>
        <dbReference type="Proteomes" id="UP000504603"/>
    </source>
</evidence>
<dbReference type="GO" id="GO:0000976">
    <property type="term" value="F:transcription cis-regulatory region binding"/>
    <property type="evidence" value="ECO:0007669"/>
    <property type="project" value="TreeGrafter"/>
</dbReference>
<dbReference type="GO" id="GO:0008270">
    <property type="term" value="F:zinc ion binding"/>
    <property type="evidence" value="ECO:0007669"/>
    <property type="project" value="UniProtKB-KW"/>
</dbReference>
<dbReference type="GO" id="GO:0009736">
    <property type="term" value="P:cytokinin-activated signaling pathway"/>
    <property type="evidence" value="ECO:0007669"/>
    <property type="project" value="TreeGrafter"/>
</dbReference>
<keyword evidence="1" id="KW-0479">Metal-binding</keyword>
<dbReference type="InterPro" id="IPR044299">
    <property type="entry name" value="GIS3/ZFP5/ZFP6"/>
</dbReference>
<dbReference type="RefSeq" id="XP_022157392.1">
    <property type="nucleotide sequence ID" value="XM_022301700.1"/>
</dbReference>
<gene>
    <name evidence="4" type="primary">LOC111024100</name>
</gene>
<dbReference type="PANTHER" id="PTHR46353:SF5">
    <property type="entry name" value="ZINC FINGER PROTEIN 5"/>
    <property type="match status" value="1"/>
</dbReference>
<dbReference type="OrthoDB" id="1939583at2759"/>
<dbReference type="PANTHER" id="PTHR46353">
    <property type="entry name" value="ZINC FINGER PROTEIN 5"/>
    <property type="match status" value="1"/>
</dbReference>
<keyword evidence="1" id="KW-0862">Zinc</keyword>
<dbReference type="Proteomes" id="UP000504603">
    <property type="component" value="Unplaced"/>
</dbReference>
<dbReference type="PROSITE" id="PS00028">
    <property type="entry name" value="ZINC_FINGER_C2H2_1"/>
    <property type="match status" value="1"/>
</dbReference>
<dbReference type="GO" id="GO:0005634">
    <property type="term" value="C:nucleus"/>
    <property type="evidence" value="ECO:0007669"/>
    <property type="project" value="TreeGrafter"/>
</dbReference>
<organism evidence="3 4">
    <name type="scientific">Momordica charantia</name>
    <name type="common">Bitter gourd</name>
    <name type="synonym">Balsam pear</name>
    <dbReference type="NCBI Taxonomy" id="3673"/>
    <lineage>
        <taxon>Eukaryota</taxon>
        <taxon>Viridiplantae</taxon>
        <taxon>Streptophyta</taxon>
        <taxon>Embryophyta</taxon>
        <taxon>Tracheophyta</taxon>
        <taxon>Spermatophyta</taxon>
        <taxon>Magnoliopsida</taxon>
        <taxon>eudicotyledons</taxon>
        <taxon>Gunneridae</taxon>
        <taxon>Pentapetalae</taxon>
        <taxon>rosids</taxon>
        <taxon>fabids</taxon>
        <taxon>Cucurbitales</taxon>
        <taxon>Cucurbitaceae</taxon>
        <taxon>Momordiceae</taxon>
        <taxon>Momordica</taxon>
    </lineage>
</organism>
<dbReference type="KEGG" id="mcha:111024100"/>
<feature type="domain" description="C2H2-type" evidence="2">
    <location>
        <begin position="57"/>
        <end position="84"/>
    </location>
</feature>
<keyword evidence="1" id="KW-0863">Zinc-finger</keyword>
<dbReference type="Gene3D" id="3.30.160.60">
    <property type="entry name" value="Classic Zinc Finger"/>
    <property type="match status" value="1"/>
</dbReference>
<reference evidence="4" key="1">
    <citation type="submission" date="2025-08" db="UniProtKB">
        <authorList>
            <consortium name="RefSeq"/>
        </authorList>
    </citation>
    <scope>IDENTIFICATION</scope>
    <source>
        <strain evidence="4">OHB3-1</strain>
    </source>
</reference>
<keyword evidence="3" id="KW-1185">Reference proteome</keyword>
<evidence type="ECO:0000256" key="1">
    <source>
        <dbReference type="PROSITE-ProRule" id="PRU00042"/>
    </source>
</evidence>
<dbReference type="AlphaFoldDB" id="A0A6J1DUD1"/>
<proteinExistence type="predicted"/>
<dbReference type="GO" id="GO:0003700">
    <property type="term" value="F:DNA-binding transcription factor activity"/>
    <property type="evidence" value="ECO:0007669"/>
    <property type="project" value="TreeGrafter"/>
</dbReference>
<evidence type="ECO:0000259" key="2">
    <source>
        <dbReference type="PROSITE" id="PS50157"/>
    </source>
</evidence>
<dbReference type="GO" id="GO:0010090">
    <property type="term" value="P:trichome morphogenesis"/>
    <property type="evidence" value="ECO:0007669"/>
    <property type="project" value="InterPro"/>
</dbReference>
<accession>A0A6J1DUD1</accession>
<evidence type="ECO:0000313" key="4">
    <source>
        <dbReference type="RefSeq" id="XP_022157392.1"/>
    </source>
</evidence>
<dbReference type="GeneID" id="111024100"/>
<name>A0A6J1DUD1_MOMCH</name>
<protein>
    <submittedName>
        <fullName evidence="4">Zinc finger protein 5-like</fullName>
    </submittedName>
</protein>
<sequence length="167" mass="18967">MEKRFPPDFVSPLFSSQKKAITIRLFGTELMINPAEDSPVTALCGDVGDGPIRSKRFRCQYCVKKFSNCHALGGHQNAHKKERLKKKRLQMQARNSSLHRYLQNYCSNSNYTVLFPHDCEGSHCNISFSTSGRDGHVEPFDLDHDDGRRISSWRGSAAPDYSPFGRQ</sequence>